<dbReference type="SUPFAM" id="SSF56281">
    <property type="entry name" value="Metallo-hydrolase/oxidoreductase"/>
    <property type="match status" value="1"/>
</dbReference>
<accession>A0A1I3QNJ3</accession>
<dbReference type="RefSeq" id="WP_091117312.1">
    <property type="nucleotide sequence ID" value="NZ_BKAF01000037.1"/>
</dbReference>
<dbReference type="STRING" id="1005945.SAMN05216561_12623"/>
<dbReference type="PROSITE" id="PS50206">
    <property type="entry name" value="RHODANESE_3"/>
    <property type="match status" value="1"/>
</dbReference>
<feature type="domain" description="Rhodanese" evidence="2">
    <location>
        <begin position="370"/>
        <end position="456"/>
    </location>
</feature>
<dbReference type="InterPro" id="IPR001763">
    <property type="entry name" value="Rhodanese-like_dom"/>
</dbReference>
<evidence type="ECO:0000313" key="3">
    <source>
        <dbReference type="EMBL" id="SFJ34831.1"/>
    </source>
</evidence>
<dbReference type="SMART" id="SM00849">
    <property type="entry name" value="Lactamase_B"/>
    <property type="match status" value="1"/>
</dbReference>
<dbReference type="SMART" id="SM00450">
    <property type="entry name" value="RHOD"/>
    <property type="match status" value="1"/>
</dbReference>
<protein>
    <submittedName>
        <fullName evidence="3">Glyoxylase, beta-lactamase superfamily II</fullName>
    </submittedName>
</protein>
<proteinExistence type="predicted"/>
<evidence type="ECO:0000256" key="1">
    <source>
        <dbReference type="ARBA" id="ARBA00022723"/>
    </source>
</evidence>
<dbReference type="GO" id="GO:0050313">
    <property type="term" value="F:sulfur dioxygenase activity"/>
    <property type="evidence" value="ECO:0007669"/>
    <property type="project" value="InterPro"/>
</dbReference>
<dbReference type="CDD" id="cd07724">
    <property type="entry name" value="POD-like_MBL-fold"/>
    <property type="match status" value="1"/>
</dbReference>
<dbReference type="InterPro" id="IPR051682">
    <property type="entry name" value="Mito_Persulfide_Diox"/>
</dbReference>
<dbReference type="PANTHER" id="PTHR43084">
    <property type="entry name" value="PERSULFIDE DIOXYGENASE ETHE1"/>
    <property type="match status" value="1"/>
</dbReference>
<gene>
    <name evidence="3" type="ORF">SAMN05216561_12623</name>
</gene>
<dbReference type="Pfam" id="PF00753">
    <property type="entry name" value="Lactamase_B"/>
    <property type="match status" value="1"/>
</dbReference>
<dbReference type="OrthoDB" id="3196337at2"/>
<dbReference type="InterPro" id="IPR036866">
    <property type="entry name" value="RibonucZ/Hydroxyglut_hydro"/>
</dbReference>
<dbReference type="GO" id="GO:0046872">
    <property type="term" value="F:metal ion binding"/>
    <property type="evidence" value="ECO:0007669"/>
    <property type="project" value="UniProtKB-KW"/>
</dbReference>
<dbReference type="GO" id="GO:0006749">
    <property type="term" value="P:glutathione metabolic process"/>
    <property type="evidence" value="ECO:0007669"/>
    <property type="project" value="InterPro"/>
</dbReference>
<organism evidence="3 4">
    <name type="scientific">Nocardioides psychrotolerans</name>
    <dbReference type="NCBI Taxonomy" id="1005945"/>
    <lineage>
        <taxon>Bacteria</taxon>
        <taxon>Bacillati</taxon>
        <taxon>Actinomycetota</taxon>
        <taxon>Actinomycetes</taxon>
        <taxon>Propionibacteriales</taxon>
        <taxon>Nocardioidaceae</taxon>
        <taxon>Nocardioides</taxon>
    </lineage>
</organism>
<evidence type="ECO:0000313" key="4">
    <source>
        <dbReference type="Proteomes" id="UP000198649"/>
    </source>
</evidence>
<dbReference type="Proteomes" id="UP000198649">
    <property type="component" value="Unassembled WGS sequence"/>
</dbReference>
<dbReference type="InterPro" id="IPR044528">
    <property type="entry name" value="POD-like_MBL-fold"/>
</dbReference>
<keyword evidence="4" id="KW-1185">Reference proteome</keyword>
<dbReference type="AlphaFoldDB" id="A0A1I3QNJ3"/>
<dbReference type="GO" id="GO:0070813">
    <property type="term" value="P:hydrogen sulfide metabolic process"/>
    <property type="evidence" value="ECO:0007669"/>
    <property type="project" value="TreeGrafter"/>
</dbReference>
<sequence length="457" mass="49135">MLQVEVIDTSELGDRSYVVHDGSTAVVIDPQRDIDRVQAILEEHGLTVSAVAETHVHNDYVTGGLELARQSGADYLVCADDEVAFDRRPVSDGDVIAYGALEIRVISTPGHTHTHVSYAVSHRDHTDDRAVFTGGSLLYGSVGRTDLLGDEHTDELTRAQFRSARKLVSLLPADTGVYPTHGFGSFCSSGSAAGGDSSTIGEEHQRNDALTEDDEDTFVAKLVANLTAYPAYYAHMAPRNAQGPGPIDLSPPESVDADELRRRVEAGEWVVDLRARKVYATGHLCGSIGIDLEGQFATYLGWLMPWGTHVTLIGETADQVSAAQREMVRIGIERPAGAAAGEVGSLVPAGELADYPVVTFEELRKAQAAPGGSPTVLDVRRDDERAAEAIPGSSHIPIHELLDRLDEVPRETLWVHCLSGYRASICASLLAREGHDVVLIDDAFEKAVELGLTRSGS</sequence>
<dbReference type="Gene3D" id="3.40.250.10">
    <property type="entry name" value="Rhodanese-like domain"/>
    <property type="match status" value="2"/>
</dbReference>
<dbReference type="EMBL" id="FOQG01000026">
    <property type="protein sequence ID" value="SFJ34831.1"/>
    <property type="molecule type" value="Genomic_DNA"/>
</dbReference>
<dbReference type="InterPro" id="IPR036873">
    <property type="entry name" value="Rhodanese-like_dom_sf"/>
</dbReference>
<dbReference type="SUPFAM" id="SSF52821">
    <property type="entry name" value="Rhodanese/Cell cycle control phosphatase"/>
    <property type="match status" value="2"/>
</dbReference>
<keyword evidence="1" id="KW-0479">Metal-binding</keyword>
<evidence type="ECO:0000259" key="2">
    <source>
        <dbReference type="PROSITE" id="PS50206"/>
    </source>
</evidence>
<name>A0A1I3QNJ3_9ACTN</name>
<dbReference type="Gene3D" id="3.60.15.10">
    <property type="entry name" value="Ribonuclease Z/Hydroxyacylglutathione hydrolase-like"/>
    <property type="match status" value="1"/>
</dbReference>
<reference evidence="3 4" key="1">
    <citation type="submission" date="2016-10" db="EMBL/GenBank/DDBJ databases">
        <authorList>
            <person name="de Groot N.N."/>
        </authorList>
    </citation>
    <scope>NUCLEOTIDE SEQUENCE [LARGE SCALE GENOMIC DNA]</scope>
    <source>
        <strain evidence="3 4">CGMCC 1.11156</strain>
    </source>
</reference>
<dbReference type="PANTHER" id="PTHR43084:SF1">
    <property type="entry name" value="PERSULFIDE DIOXYGENASE ETHE1, MITOCHONDRIAL"/>
    <property type="match status" value="1"/>
</dbReference>
<dbReference type="InterPro" id="IPR001279">
    <property type="entry name" value="Metallo-B-lactamas"/>
</dbReference>
<dbReference type="Pfam" id="PF00581">
    <property type="entry name" value="Rhodanese"/>
    <property type="match status" value="1"/>
</dbReference>